<dbReference type="PROSITE" id="PS51257">
    <property type="entry name" value="PROKAR_LIPOPROTEIN"/>
    <property type="match status" value="1"/>
</dbReference>
<dbReference type="AlphaFoldDB" id="A0A2R8BNX1"/>
<feature type="chain" id="PRO_5015347833" description="Lipoprotein" evidence="1">
    <location>
        <begin position="23"/>
        <end position="54"/>
    </location>
</feature>
<keyword evidence="3" id="KW-1185">Reference proteome</keyword>
<dbReference type="RefSeq" id="WP_181366585.1">
    <property type="nucleotide sequence ID" value="NZ_OMOQ01000011.1"/>
</dbReference>
<accession>A0A2R8BNX1</accession>
<dbReference type="EMBL" id="OMOQ01000011">
    <property type="protein sequence ID" value="SPH25144.1"/>
    <property type="molecule type" value="Genomic_DNA"/>
</dbReference>
<name>A0A2R8BNX1_9RHOB</name>
<evidence type="ECO:0000256" key="1">
    <source>
        <dbReference type="SAM" id="SignalP"/>
    </source>
</evidence>
<evidence type="ECO:0000313" key="2">
    <source>
        <dbReference type="EMBL" id="SPH25144.1"/>
    </source>
</evidence>
<evidence type="ECO:0000313" key="3">
    <source>
        <dbReference type="Proteomes" id="UP000244924"/>
    </source>
</evidence>
<evidence type="ECO:0008006" key="4">
    <source>
        <dbReference type="Google" id="ProtNLM"/>
    </source>
</evidence>
<feature type="signal peptide" evidence="1">
    <location>
        <begin position="1"/>
        <end position="22"/>
    </location>
</feature>
<proteinExistence type="predicted"/>
<organism evidence="2 3">
    <name type="scientific">Albidovulum aquaemixtae</name>
    <dbReference type="NCBI Taxonomy" id="1542388"/>
    <lineage>
        <taxon>Bacteria</taxon>
        <taxon>Pseudomonadati</taxon>
        <taxon>Pseudomonadota</taxon>
        <taxon>Alphaproteobacteria</taxon>
        <taxon>Rhodobacterales</taxon>
        <taxon>Paracoccaceae</taxon>
        <taxon>Albidovulum</taxon>
    </lineage>
</organism>
<dbReference type="Proteomes" id="UP000244924">
    <property type="component" value="Unassembled WGS sequence"/>
</dbReference>
<protein>
    <recommendedName>
        <fullName evidence="4">Lipoprotein</fullName>
    </recommendedName>
</protein>
<keyword evidence="1" id="KW-0732">Signal</keyword>
<sequence length="54" mass="5645">MTKTFPLIALSLSLLLFGCAEPGRYPISGEECAPTDPVMDLDAADCMPVPSSAT</sequence>
<reference evidence="2 3" key="1">
    <citation type="submission" date="2018-03" db="EMBL/GenBank/DDBJ databases">
        <authorList>
            <person name="Keele B.F."/>
        </authorList>
    </citation>
    <scope>NUCLEOTIDE SEQUENCE [LARGE SCALE GENOMIC DNA]</scope>
    <source>
        <strain evidence="2 3">CECT 8626</strain>
    </source>
</reference>
<gene>
    <name evidence="2" type="ORF">DEA8626_04180</name>
</gene>